<dbReference type="OrthoDB" id="9801392at2"/>
<dbReference type="EMBL" id="CP040710">
    <property type="protein sequence ID" value="QCW99100.1"/>
    <property type="molecule type" value="Genomic_DNA"/>
</dbReference>
<dbReference type="RefSeq" id="WP_138851455.1">
    <property type="nucleotide sequence ID" value="NZ_CP040710.1"/>
</dbReference>
<dbReference type="AlphaFoldDB" id="A0A5B7SQ51"/>
<reference evidence="1 2" key="1">
    <citation type="submission" date="2019-05" db="EMBL/GenBank/DDBJ databases">
        <title>Genome sequencing of F202Z8.</title>
        <authorList>
            <person name="Kwon Y.M."/>
        </authorList>
    </citation>
    <scope>NUCLEOTIDE SEQUENCE [LARGE SCALE GENOMIC DNA]</scope>
    <source>
        <strain evidence="1 2">F202Z8</strain>
    </source>
</reference>
<organism evidence="1 2">
    <name type="scientific">Aggregatimonas sangjinii</name>
    <dbReference type="NCBI Taxonomy" id="2583587"/>
    <lineage>
        <taxon>Bacteria</taxon>
        <taxon>Pseudomonadati</taxon>
        <taxon>Bacteroidota</taxon>
        <taxon>Flavobacteriia</taxon>
        <taxon>Flavobacteriales</taxon>
        <taxon>Flavobacteriaceae</taxon>
        <taxon>Aggregatimonas</taxon>
    </lineage>
</organism>
<accession>A0A5B7SQ51</accession>
<evidence type="ECO:0000313" key="1">
    <source>
        <dbReference type="EMBL" id="QCW99100.1"/>
    </source>
</evidence>
<dbReference type="Proteomes" id="UP000310017">
    <property type="component" value="Chromosome"/>
</dbReference>
<gene>
    <name evidence="1" type="ORF">FGM00_02835</name>
</gene>
<sequence>MMVFIENPNLLIKEFNEVASRVQKKAFITIGIEIQKDEIDNLISYRQELSQLKEDFKKRKLENEANLVYCIDNSLLALQYELQMLVNIKQDKMSEAWGNLVNAQVTYGTVVRNYPFELESEIGYLERLANYEKLLFPNLFFQSAGGIIKKSHCSICNEKYGKCSHLKGKLYNGEICCRVITEMELEEVSLVDNPANKHCRVLTIETDGKKIDIMTLREVESENDKESTNAQQCITAIAGISSKLEVKAENNNQSKAEN</sequence>
<evidence type="ECO:0000313" key="2">
    <source>
        <dbReference type="Proteomes" id="UP000310017"/>
    </source>
</evidence>
<proteinExistence type="predicted"/>
<protein>
    <submittedName>
        <fullName evidence="1">Uncharacterized protein</fullName>
    </submittedName>
</protein>
<dbReference type="KEGG" id="asag:FGM00_02835"/>
<name>A0A5B7SQ51_9FLAO</name>
<keyword evidence="2" id="KW-1185">Reference proteome</keyword>